<feature type="domain" description="DNA helicase Pif1-like DEAD-box helicase" evidence="2">
    <location>
        <begin position="286"/>
        <end position="453"/>
    </location>
</feature>
<keyword evidence="1" id="KW-0347">Helicase</keyword>
<dbReference type="InterPro" id="IPR051055">
    <property type="entry name" value="PIF1_helicase"/>
</dbReference>
<evidence type="ECO:0000256" key="1">
    <source>
        <dbReference type="RuleBase" id="RU363044"/>
    </source>
</evidence>
<organism evidence="3 4">
    <name type="scientific">Mycena chlorophos</name>
    <name type="common">Agaric fungus</name>
    <name type="synonym">Agaricus chlorophos</name>
    <dbReference type="NCBI Taxonomy" id="658473"/>
    <lineage>
        <taxon>Eukaryota</taxon>
        <taxon>Fungi</taxon>
        <taxon>Dikarya</taxon>
        <taxon>Basidiomycota</taxon>
        <taxon>Agaricomycotina</taxon>
        <taxon>Agaricomycetes</taxon>
        <taxon>Agaricomycetidae</taxon>
        <taxon>Agaricales</taxon>
        <taxon>Marasmiineae</taxon>
        <taxon>Mycenaceae</taxon>
        <taxon>Mycena</taxon>
    </lineage>
</organism>
<comment type="catalytic activity">
    <reaction evidence="1">
        <text>ATP + H2O = ADP + phosphate + H(+)</text>
        <dbReference type="Rhea" id="RHEA:13065"/>
        <dbReference type="ChEBI" id="CHEBI:15377"/>
        <dbReference type="ChEBI" id="CHEBI:15378"/>
        <dbReference type="ChEBI" id="CHEBI:30616"/>
        <dbReference type="ChEBI" id="CHEBI:43474"/>
        <dbReference type="ChEBI" id="CHEBI:456216"/>
        <dbReference type="EC" id="5.6.2.3"/>
    </reaction>
</comment>
<comment type="cofactor">
    <cofactor evidence="1">
        <name>Mg(2+)</name>
        <dbReference type="ChEBI" id="CHEBI:18420"/>
    </cofactor>
</comment>
<dbReference type="EC" id="5.6.2.3" evidence="1"/>
<evidence type="ECO:0000313" key="3">
    <source>
        <dbReference type="EMBL" id="GAT44699.1"/>
    </source>
</evidence>
<evidence type="ECO:0000313" key="4">
    <source>
        <dbReference type="Proteomes" id="UP000815677"/>
    </source>
</evidence>
<keyword evidence="4" id="KW-1185">Reference proteome</keyword>
<dbReference type="InterPro" id="IPR027417">
    <property type="entry name" value="P-loop_NTPase"/>
</dbReference>
<keyword evidence="1" id="KW-0227">DNA damage</keyword>
<dbReference type="Pfam" id="PF05970">
    <property type="entry name" value="PIF1"/>
    <property type="match status" value="1"/>
</dbReference>
<accession>A0ABQ0L0K3</accession>
<dbReference type="InterPro" id="IPR010285">
    <property type="entry name" value="DNA_helicase_pif1-like_DEAD"/>
</dbReference>
<dbReference type="Gene3D" id="3.40.50.300">
    <property type="entry name" value="P-loop containing nucleotide triphosphate hydrolases"/>
    <property type="match status" value="1"/>
</dbReference>
<keyword evidence="1" id="KW-0234">DNA repair</keyword>
<keyword evidence="1" id="KW-0547">Nucleotide-binding</keyword>
<reference evidence="3" key="1">
    <citation type="submission" date="2014-09" db="EMBL/GenBank/DDBJ databases">
        <title>Genome sequence of the luminous mushroom Mycena chlorophos for searching fungal bioluminescence genes.</title>
        <authorList>
            <person name="Tanaka Y."/>
            <person name="Kasuga D."/>
            <person name="Oba Y."/>
            <person name="Hase S."/>
            <person name="Sato K."/>
            <person name="Oba Y."/>
            <person name="Sakakibara Y."/>
        </authorList>
    </citation>
    <scope>NUCLEOTIDE SEQUENCE</scope>
</reference>
<proteinExistence type="inferred from homology"/>
<keyword evidence="1" id="KW-0067">ATP-binding</keyword>
<dbReference type="Proteomes" id="UP000815677">
    <property type="component" value="Unassembled WGS sequence"/>
</dbReference>
<protein>
    <recommendedName>
        <fullName evidence="1">ATP-dependent DNA helicase</fullName>
        <ecNumber evidence="1">5.6.2.3</ecNumber>
    </recommendedName>
</protein>
<dbReference type="EMBL" id="DF840048">
    <property type="protein sequence ID" value="GAT44699.1"/>
    <property type="molecule type" value="Genomic_DNA"/>
</dbReference>
<keyword evidence="1" id="KW-0378">Hydrolase</keyword>
<keyword evidence="1" id="KW-0233">DNA recombination</keyword>
<gene>
    <name evidence="3" type="ORF">MCHLO_02312</name>
</gene>
<dbReference type="SUPFAM" id="SSF52540">
    <property type="entry name" value="P-loop containing nucleoside triphosphate hydrolases"/>
    <property type="match status" value="1"/>
</dbReference>
<comment type="similarity">
    <text evidence="1">Belongs to the helicase family.</text>
</comment>
<feature type="non-terminal residue" evidence="3">
    <location>
        <position position="528"/>
    </location>
</feature>
<name>A0ABQ0L0K3_MYCCL</name>
<evidence type="ECO:0000259" key="2">
    <source>
        <dbReference type="Pfam" id="PF05970"/>
    </source>
</evidence>
<dbReference type="PANTHER" id="PTHR47642">
    <property type="entry name" value="ATP-DEPENDENT DNA HELICASE"/>
    <property type="match status" value="1"/>
</dbReference>
<sequence>MNLFEYFTLTYDGLELPESTDQSNQVGRMPSQRVSYLPGSGRAGCRVIRNHAQEINLHFIGRWFPRADTPSREYYCAQMLLLLKAWRALPDLHGAHPTFSAAFDVFLLEAEPSIHRTIENIQYFYECSDRAAERRNAENLPTGVTDVDVEMVDAGEGSNAIEVTEDDITLARANRYAARELLFGQNAILIALHNGIFSSEYTFAPPRPDVRRATDEQMSLYRDWGAQVTAFTRSARFTTQNALHVGDTGGVVLGPEVSDFAQSADAGGVVDIIPPDSSSPSTGTVLNLEQRRAHDIIVSHMLQAKAGRLPAQLLMVIRGEGGTGKTVLLNAISQSFTQHEVSEWLAKTATTGVAASLFGGQTLHSWAGIPIRKHGTNSGISNKPVSQKRKQNILPARYLLIDECSMLTQNVLEHLSRILGNVKSEAGQCLPGDAFGNVNVILIGDFHQFPPVGSIRQALFADEDSPDFIPSIGLSLYHQFTTVVTLTEQRRVTDAGWMQFLRRLRVGSCTEADIDTSGYLPLNPQGCF</sequence>